<evidence type="ECO:0000259" key="11">
    <source>
        <dbReference type="PROSITE" id="PS50262"/>
    </source>
</evidence>
<evidence type="ECO:0000256" key="3">
    <source>
        <dbReference type="ARBA" id="ARBA00022692"/>
    </source>
</evidence>
<dbReference type="PRINTS" id="PR00237">
    <property type="entry name" value="GPCRRHODOPSN"/>
</dbReference>
<dbReference type="GO" id="GO:0001594">
    <property type="term" value="F:trace-amine receptor activity"/>
    <property type="evidence" value="ECO:0007669"/>
    <property type="project" value="TreeGrafter"/>
</dbReference>
<evidence type="ECO:0000256" key="8">
    <source>
        <dbReference type="ARBA" id="ARBA00023224"/>
    </source>
</evidence>
<dbReference type="InterPro" id="IPR000276">
    <property type="entry name" value="GPCR_Rhodpsn"/>
</dbReference>
<dbReference type="Proteomes" id="UP000261600">
    <property type="component" value="Unplaced"/>
</dbReference>
<organism evidence="12 13">
    <name type="scientific">Monopterus albus</name>
    <name type="common">Swamp eel</name>
    <dbReference type="NCBI Taxonomy" id="43700"/>
    <lineage>
        <taxon>Eukaryota</taxon>
        <taxon>Metazoa</taxon>
        <taxon>Chordata</taxon>
        <taxon>Craniata</taxon>
        <taxon>Vertebrata</taxon>
        <taxon>Euteleostomi</taxon>
        <taxon>Actinopterygii</taxon>
        <taxon>Neopterygii</taxon>
        <taxon>Teleostei</taxon>
        <taxon>Neoteleostei</taxon>
        <taxon>Acanthomorphata</taxon>
        <taxon>Anabantaria</taxon>
        <taxon>Synbranchiformes</taxon>
        <taxon>Synbranchidae</taxon>
        <taxon>Monopterus</taxon>
    </lineage>
</organism>
<dbReference type="PROSITE" id="PS50262">
    <property type="entry name" value="G_PROTEIN_RECEP_F1_2"/>
    <property type="match status" value="1"/>
</dbReference>
<dbReference type="Pfam" id="PF00001">
    <property type="entry name" value="7tm_1"/>
    <property type="match status" value="1"/>
</dbReference>
<keyword evidence="7 9" id="KW-0675">Receptor</keyword>
<dbReference type="AlphaFoldDB" id="A0A3Q3IPS1"/>
<keyword evidence="3 9" id="KW-0812">Transmembrane</keyword>
<keyword evidence="5 9" id="KW-0297">G-protein coupled receptor</keyword>
<evidence type="ECO:0000256" key="9">
    <source>
        <dbReference type="RuleBase" id="RU000688"/>
    </source>
</evidence>
<dbReference type="Gene3D" id="1.20.1070.10">
    <property type="entry name" value="Rhodopsin 7-helix transmembrane proteins"/>
    <property type="match status" value="1"/>
</dbReference>
<accession>A0A3Q3IPS1</accession>
<feature type="transmembrane region" description="Helical" evidence="10">
    <location>
        <begin position="171"/>
        <end position="189"/>
    </location>
</feature>
<dbReference type="SUPFAM" id="SSF81321">
    <property type="entry name" value="Family A G protein-coupled receptor-like"/>
    <property type="match status" value="1"/>
</dbReference>
<dbReference type="PANTHER" id="PTHR24249:SF381">
    <property type="entry name" value="TRACE AMINE ASSOCIATED RECEPTOR 19P-RELATED"/>
    <property type="match status" value="1"/>
</dbReference>
<dbReference type="PANTHER" id="PTHR24249">
    <property type="entry name" value="HISTAMINE RECEPTOR-RELATED G-PROTEIN COUPLED RECEPTOR"/>
    <property type="match status" value="1"/>
</dbReference>
<evidence type="ECO:0000256" key="4">
    <source>
        <dbReference type="ARBA" id="ARBA00022989"/>
    </source>
</evidence>
<feature type="transmembrane region" description="Helical" evidence="10">
    <location>
        <begin position="128"/>
        <end position="150"/>
    </location>
</feature>
<keyword evidence="4 10" id="KW-1133">Transmembrane helix</keyword>
<proteinExistence type="inferred from homology"/>
<protein>
    <recommendedName>
        <fullName evidence="11">G-protein coupled receptors family 1 profile domain-containing protein</fullName>
    </recommendedName>
</protein>
<dbReference type="InterPro" id="IPR050569">
    <property type="entry name" value="TAAR"/>
</dbReference>
<comment type="similarity">
    <text evidence="9">Belongs to the G-protein coupled receptor 1 family.</text>
</comment>
<evidence type="ECO:0000256" key="6">
    <source>
        <dbReference type="ARBA" id="ARBA00023136"/>
    </source>
</evidence>
<evidence type="ECO:0000313" key="13">
    <source>
        <dbReference type="Proteomes" id="UP000261600"/>
    </source>
</evidence>
<dbReference type="Ensembl" id="ENSMALT00000002530.1">
    <property type="protein sequence ID" value="ENSMALP00000002461.1"/>
    <property type="gene ID" value="ENSMALG00000001853.1"/>
</dbReference>
<dbReference type="PROSITE" id="PS00237">
    <property type="entry name" value="G_PROTEIN_RECEP_F1_1"/>
    <property type="match status" value="1"/>
</dbReference>
<feature type="transmembrane region" description="Helical" evidence="10">
    <location>
        <begin position="61"/>
        <end position="82"/>
    </location>
</feature>
<evidence type="ECO:0000256" key="2">
    <source>
        <dbReference type="ARBA" id="ARBA00022475"/>
    </source>
</evidence>
<dbReference type="InterPro" id="IPR017452">
    <property type="entry name" value="GPCR_Rhodpsn_7TM"/>
</dbReference>
<evidence type="ECO:0000313" key="12">
    <source>
        <dbReference type="Ensembl" id="ENSMALP00000002461.1"/>
    </source>
</evidence>
<feature type="transmembrane region" description="Helical" evidence="10">
    <location>
        <begin position="220"/>
        <end position="243"/>
    </location>
</feature>
<evidence type="ECO:0000256" key="10">
    <source>
        <dbReference type="SAM" id="Phobius"/>
    </source>
</evidence>
<evidence type="ECO:0000256" key="1">
    <source>
        <dbReference type="ARBA" id="ARBA00004651"/>
    </source>
</evidence>
<feature type="domain" description="G-protein coupled receptors family 1 profile" evidence="11">
    <location>
        <begin position="73"/>
        <end position="326"/>
    </location>
</feature>
<name>A0A3Q3IPS1_MONAL</name>
<reference evidence="12" key="1">
    <citation type="submission" date="2025-08" db="UniProtKB">
        <authorList>
            <consortium name="Ensembl"/>
        </authorList>
    </citation>
    <scope>IDENTIFICATION</scope>
</reference>
<keyword evidence="13" id="KW-1185">Reference proteome</keyword>
<dbReference type="CDD" id="cd15055">
    <property type="entry name" value="7tmA_TAARs"/>
    <property type="match status" value="1"/>
</dbReference>
<feature type="transmembrane region" description="Helical" evidence="10">
    <location>
        <begin position="309"/>
        <end position="329"/>
    </location>
</feature>
<comment type="subcellular location">
    <subcellularLocation>
        <location evidence="1">Cell membrane</location>
        <topology evidence="1">Multi-pass membrane protein</topology>
    </subcellularLocation>
</comment>
<keyword evidence="2" id="KW-1003">Cell membrane</keyword>
<keyword evidence="8 9" id="KW-0807">Transducer</keyword>
<evidence type="ECO:0000256" key="7">
    <source>
        <dbReference type="ARBA" id="ARBA00023170"/>
    </source>
</evidence>
<feature type="transmembrane region" description="Helical" evidence="10">
    <location>
        <begin position="94"/>
        <end position="116"/>
    </location>
</feature>
<evidence type="ECO:0000256" key="5">
    <source>
        <dbReference type="ARBA" id="ARBA00023040"/>
    </source>
</evidence>
<dbReference type="GO" id="GO:0005886">
    <property type="term" value="C:plasma membrane"/>
    <property type="evidence" value="ECO:0007669"/>
    <property type="project" value="UniProtKB-SubCell"/>
</dbReference>
<sequence>MFNVGGGKTQQLKLYQRLESCQSSAVCPLLLSVMMQEAELCFPQLNTSCTKPKRPLSDTRLIYIVLSSISLLTATLNLLVIISISDFKHPTNHLVLSLAVSDFLVGPLMLFQLLLVNGCWFLSDLVCSLYSVTDYIITTTSIGTMVLISIDRYVAICDPLHYSTKVTQKRVQVCVLLCWMSSALCHTLLMKDNLIHPGRYKSCSGECVVVIDYIAGRIDMFLSFITPITVILVLYMRVFVVAVSQARAMNSHIAAVTLQGSVKVLAKKSEMKAARTLGVVIFMFVICLFPYFCVTLTSQDTLINQSSSAFVICLFYFNSCLNPMVYAFFYPWFRKCTKQIVTLKILKARSHGHQLLRHISVSLLNLYQESWNIFGFVGQYLILLSLPFYTT</sequence>
<reference evidence="12" key="2">
    <citation type="submission" date="2025-09" db="UniProtKB">
        <authorList>
            <consortium name="Ensembl"/>
        </authorList>
    </citation>
    <scope>IDENTIFICATION</scope>
</reference>
<keyword evidence="6 10" id="KW-0472">Membrane</keyword>
<feature type="transmembrane region" description="Helical" evidence="10">
    <location>
        <begin position="277"/>
        <end position="297"/>
    </location>
</feature>